<evidence type="ECO:0000256" key="1">
    <source>
        <dbReference type="SAM" id="Coils"/>
    </source>
</evidence>
<dbReference type="EMBL" id="JAGKHQ010000008">
    <property type="protein sequence ID" value="KAG7509821.1"/>
    <property type="molecule type" value="Genomic_DNA"/>
</dbReference>
<feature type="region of interest" description="Disordered" evidence="2">
    <location>
        <begin position="1"/>
        <end position="25"/>
    </location>
</feature>
<evidence type="ECO:0000313" key="4">
    <source>
        <dbReference type="EMBL" id="KAG7509821.1"/>
    </source>
</evidence>
<gene>
    <name evidence="4" type="ORF">JOB18_005711</name>
</gene>
<dbReference type="PANTHER" id="PTHR31635">
    <property type="entry name" value="REVERSE TRANSCRIPTASE DOMAIN-CONTAINING PROTEIN-RELATED"/>
    <property type="match status" value="1"/>
</dbReference>
<sequence>MPPKENKKSAKASRPEATASLPDLPPVVEELQPLLANTVDALDPAFRQTIQEITANITRVIDEKLGPLSQTIQAHAQQLKKIEERTTEAENRIAAAEHSSETVETRVQVLENQIQSMAQHIDDLENRGRRKNIRVIGLPEDAEGSNPTKFCESWIPDLLGLETKAGRVKIERAHRTLAPKPGPNQRPRPVLIRFHNFADKQRVLDAARRSGSVKFQESSIMFFQDLSAAVVRKRKGFEDVKKRLRDIGAKYMMLYPATLKIIHGGESRSFDSPAKAMTFVDTLRVDINVIHVVLFELGAVGEVHQDQKSKLNAQISAVELREAIQLLQTGKAPGSDGLGSEFYKEFQSLLLEPMLKMFNHSFECGTLPPSLREANISLILKKGKCPEDCASYRPISLLNVDLKILSKVLARRLEGLLPIIVKEDQTGFIKGRNSYNNIRRLLNIIQLTEQQEIDGLVISLDAEKAFDRVEWSYLFFTLDRFGLGDSFIRWVKVLYTQPMAAVVTNGLRSTNFVVQRGSRQGCPLSPLLFAVAIEPLAEAIRRDPLVAGLDVGEKTHKITLYADDVLLFLLNPSVSVPRLIQIIDRFAAFSGYKVNFSKSGNAPG</sequence>
<accession>A0AAV6S1H5</accession>
<comment type="caution">
    <text evidence="4">The sequence shown here is derived from an EMBL/GenBank/DDBJ whole genome shotgun (WGS) entry which is preliminary data.</text>
</comment>
<reference evidence="4 5" key="1">
    <citation type="journal article" date="2021" name="Sci. Rep.">
        <title>Chromosome anchoring in Senegalese sole (Solea senegalensis) reveals sex-associated markers and genome rearrangements in flatfish.</title>
        <authorList>
            <person name="Guerrero-Cozar I."/>
            <person name="Gomez-Garrido J."/>
            <person name="Berbel C."/>
            <person name="Martinez-Blanch J.F."/>
            <person name="Alioto T."/>
            <person name="Claros M.G."/>
            <person name="Gagnaire P.A."/>
            <person name="Manchado M."/>
        </authorList>
    </citation>
    <scope>NUCLEOTIDE SEQUENCE [LARGE SCALE GENOMIC DNA]</scope>
    <source>
        <strain evidence="4">Sse05_10M</strain>
    </source>
</reference>
<name>A0AAV6S1H5_SOLSE</name>
<evidence type="ECO:0000313" key="5">
    <source>
        <dbReference type="Proteomes" id="UP000693946"/>
    </source>
</evidence>
<organism evidence="4 5">
    <name type="scientific">Solea senegalensis</name>
    <name type="common">Senegalese sole</name>
    <dbReference type="NCBI Taxonomy" id="28829"/>
    <lineage>
        <taxon>Eukaryota</taxon>
        <taxon>Metazoa</taxon>
        <taxon>Chordata</taxon>
        <taxon>Craniata</taxon>
        <taxon>Vertebrata</taxon>
        <taxon>Euteleostomi</taxon>
        <taxon>Actinopterygii</taxon>
        <taxon>Neopterygii</taxon>
        <taxon>Teleostei</taxon>
        <taxon>Neoteleostei</taxon>
        <taxon>Acanthomorphata</taxon>
        <taxon>Carangaria</taxon>
        <taxon>Pleuronectiformes</taxon>
        <taxon>Pleuronectoidei</taxon>
        <taxon>Soleidae</taxon>
        <taxon>Solea</taxon>
    </lineage>
</organism>
<dbReference type="PROSITE" id="PS50878">
    <property type="entry name" value="RT_POL"/>
    <property type="match status" value="1"/>
</dbReference>
<dbReference type="Proteomes" id="UP000693946">
    <property type="component" value="Linkage Group LG16"/>
</dbReference>
<proteinExistence type="predicted"/>
<dbReference type="AlphaFoldDB" id="A0AAV6S1H5"/>
<feature type="domain" description="Reverse transcriptase" evidence="3">
    <location>
        <begin position="360"/>
        <end position="604"/>
    </location>
</feature>
<dbReference type="FunFam" id="3.30.70.1820:FF:000004">
    <property type="entry name" value="Uncharacterized protein"/>
    <property type="match status" value="1"/>
</dbReference>
<keyword evidence="5" id="KW-1185">Reference proteome</keyword>
<evidence type="ECO:0000259" key="3">
    <source>
        <dbReference type="PROSITE" id="PS50878"/>
    </source>
</evidence>
<dbReference type="InterPro" id="IPR000477">
    <property type="entry name" value="RT_dom"/>
</dbReference>
<dbReference type="CDD" id="cd01650">
    <property type="entry name" value="RT_nLTR_like"/>
    <property type="match status" value="1"/>
</dbReference>
<dbReference type="Pfam" id="PF00078">
    <property type="entry name" value="RVT_1"/>
    <property type="match status" value="1"/>
</dbReference>
<keyword evidence="1" id="KW-0175">Coiled coil</keyword>
<feature type="coiled-coil region" evidence="1">
    <location>
        <begin position="72"/>
        <end position="127"/>
    </location>
</feature>
<protein>
    <recommendedName>
        <fullName evidence="3">Reverse transcriptase domain-containing protein</fullName>
    </recommendedName>
</protein>
<evidence type="ECO:0000256" key="2">
    <source>
        <dbReference type="SAM" id="MobiDB-lite"/>
    </source>
</evidence>
<dbReference type="PANTHER" id="PTHR31635:SF196">
    <property type="entry name" value="REVERSE TRANSCRIPTASE DOMAIN-CONTAINING PROTEIN-RELATED"/>
    <property type="match status" value="1"/>
</dbReference>